<name>A0A2N6VQP8_9MICO</name>
<dbReference type="Proteomes" id="UP000235598">
    <property type="component" value="Unassembled WGS sequence"/>
</dbReference>
<dbReference type="OrthoDB" id="4550796at2"/>
<dbReference type="RefSeq" id="WP_102238097.1">
    <property type="nucleotide sequence ID" value="NZ_PNHK01000001.1"/>
</dbReference>
<accession>A0A2N6VQP8</accession>
<gene>
    <name evidence="1" type="ORF">CJ199_03550</name>
</gene>
<evidence type="ECO:0000313" key="1">
    <source>
        <dbReference type="EMBL" id="PMD06452.1"/>
    </source>
</evidence>
<comment type="caution">
    <text evidence="1">The sequence shown here is derived from an EMBL/GenBank/DDBJ whole genome shotgun (WGS) entry which is preliminary data.</text>
</comment>
<dbReference type="EMBL" id="PNHK01000001">
    <property type="protein sequence ID" value="PMD06452.1"/>
    <property type="molecule type" value="Genomic_DNA"/>
</dbReference>
<evidence type="ECO:0000313" key="2">
    <source>
        <dbReference type="Proteomes" id="UP000235598"/>
    </source>
</evidence>
<dbReference type="AlphaFoldDB" id="A0A2N6VQP8"/>
<proteinExistence type="predicted"/>
<organism evidence="1 2">
    <name type="scientific">Brevibacterium paucivorans</name>
    <dbReference type="NCBI Taxonomy" id="170994"/>
    <lineage>
        <taxon>Bacteria</taxon>
        <taxon>Bacillati</taxon>
        <taxon>Actinomycetota</taxon>
        <taxon>Actinomycetes</taxon>
        <taxon>Micrococcales</taxon>
        <taxon>Brevibacteriaceae</taxon>
        <taxon>Brevibacterium</taxon>
    </lineage>
</organism>
<protein>
    <submittedName>
        <fullName evidence="1">Uncharacterized protein</fullName>
    </submittedName>
</protein>
<reference evidence="1 2" key="1">
    <citation type="submission" date="2017-09" db="EMBL/GenBank/DDBJ databases">
        <title>Bacterial strain isolated from the female urinary microbiota.</title>
        <authorList>
            <person name="Thomas-White K."/>
            <person name="Kumar N."/>
            <person name="Forster S."/>
            <person name="Putonti C."/>
            <person name="Lawley T."/>
            <person name="Wolfe A.J."/>
        </authorList>
    </citation>
    <scope>NUCLEOTIDE SEQUENCE [LARGE SCALE GENOMIC DNA]</scope>
    <source>
        <strain evidence="1 2">UMB1301</strain>
    </source>
</reference>
<sequence length="147" mass="16500">MASALRGPIAAFNEIIGCTIDEPKVSQIARDVGETYTAWEDEELPDIHWIFEGKGLEFCFTDEILTAIFFQFIVEDAWNVGSWSGPLIDGFVASDITPERADAAFGEPEAIGCGSPTWRRYEIGDHFIHFDFREEGLHMITLLLETP</sequence>